<dbReference type="CDD" id="cd05833">
    <property type="entry name" value="Ribosomal_P2"/>
    <property type="match status" value="1"/>
</dbReference>
<dbReference type="FunFam" id="1.10.10.1410:FF:000002">
    <property type="entry name" value="60S acidic ribosomal protein P2"/>
    <property type="match status" value="1"/>
</dbReference>
<reference evidence="8" key="2">
    <citation type="submission" date="2025-09" db="UniProtKB">
        <authorList>
            <consortium name="Ensembl"/>
        </authorList>
    </citation>
    <scope>IDENTIFICATION</scope>
</reference>
<dbReference type="GO" id="GO:0002182">
    <property type="term" value="P:cytoplasmic translational elongation"/>
    <property type="evidence" value="ECO:0007669"/>
    <property type="project" value="InterPro"/>
</dbReference>
<dbReference type="Proteomes" id="UP000694544">
    <property type="component" value="Unplaced"/>
</dbReference>
<evidence type="ECO:0000256" key="2">
    <source>
        <dbReference type="ARBA" id="ARBA00005436"/>
    </source>
</evidence>
<keyword evidence="4" id="KW-0687">Ribonucleoprotein</keyword>
<dbReference type="GO" id="GO:0022625">
    <property type="term" value="C:cytosolic large ribosomal subunit"/>
    <property type="evidence" value="ECO:0007669"/>
    <property type="project" value="InterPro"/>
</dbReference>
<dbReference type="InterPro" id="IPR027534">
    <property type="entry name" value="Ribosomal_P1/P2"/>
</dbReference>
<dbReference type="Ensembl" id="ENSMMST00000005276.1">
    <property type="protein sequence ID" value="ENSMMSP00000004854.1"/>
    <property type="gene ID" value="ENSMMSG00000003651.1"/>
</dbReference>
<evidence type="ECO:0000313" key="8">
    <source>
        <dbReference type="Ensembl" id="ENSMMSP00000004854.1"/>
    </source>
</evidence>
<dbReference type="HAMAP" id="MF_01478">
    <property type="entry name" value="Ribosomal_L12_arch"/>
    <property type="match status" value="1"/>
</dbReference>
<reference evidence="8" key="1">
    <citation type="submission" date="2025-08" db="UniProtKB">
        <authorList>
            <consortium name="Ensembl"/>
        </authorList>
    </citation>
    <scope>IDENTIFICATION</scope>
</reference>
<dbReference type="GeneTree" id="ENSGT00550000074828"/>
<protein>
    <recommendedName>
        <fullName evidence="5">Large ribosomal subunit protein P2</fullName>
    </recommendedName>
    <alternativeName>
        <fullName evidence="6">60S acidic ribosomal protein P2</fullName>
    </alternativeName>
</protein>
<feature type="compositionally biased region" description="Low complexity" evidence="7">
    <location>
        <begin position="113"/>
        <end position="129"/>
    </location>
</feature>
<evidence type="ECO:0000256" key="6">
    <source>
        <dbReference type="ARBA" id="ARBA00035443"/>
    </source>
</evidence>
<evidence type="ECO:0000256" key="1">
    <source>
        <dbReference type="ARBA" id="ARBA00003362"/>
    </source>
</evidence>
<sequence>MRYVASYLLAALGGNSSPSAKDIKKILDSVGIEADDDRLNKVISELNGKNIEDVIAQGEVVFEAFVFTVHSNPCRSACDLPGFACGPEHPRSLTQRSIGKLASVPAGGAVAVSAAPGSAAPAAGSAPAAAEERKEEKKEESEESDDDMGFGLFD</sequence>
<keyword evidence="3" id="KW-0689">Ribosomal protein</keyword>
<evidence type="ECO:0000313" key="9">
    <source>
        <dbReference type="Proteomes" id="UP000694544"/>
    </source>
</evidence>
<evidence type="ECO:0000256" key="3">
    <source>
        <dbReference type="ARBA" id="ARBA00022980"/>
    </source>
</evidence>
<evidence type="ECO:0000256" key="4">
    <source>
        <dbReference type="ARBA" id="ARBA00023274"/>
    </source>
</evidence>
<evidence type="ECO:0000256" key="5">
    <source>
        <dbReference type="ARBA" id="ARBA00035301"/>
    </source>
</evidence>
<proteinExistence type="inferred from homology"/>
<dbReference type="Gene3D" id="1.10.10.1410">
    <property type="match status" value="1"/>
</dbReference>
<feature type="region of interest" description="Disordered" evidence="7">
    <location>
        <begin position="113"/>
        <end position="154"/>
    </location>
</feature>
<dbReference type="PANTHER" id="PTHR21141">
    <property type="entry name" value="60S ACIDIC RIBOSOMAL PROTEIN FAMILY MEMBER"/>
    <property type="match status" value="1"/>
</dbReference>
<dbReference type="PANTHER" id="PTHR21141:SF5">
    <property type="entry name" value="LARGE RIBOSOMAL SUBUNIT PROTEIN P2"/>
    <property type="match status" value="1"/>
</dbReference>
<evidence type="ECO:0000256" key="7">
    <source>
        <dbReference type="SAM" id="MobiDB-lite"/>
    </source>
</evidence>
<dbReference type="InterPro" id="IPR038716">
    <property type="entry name" value="P1/P2_N_sf"/>
</dbReference>
<dbReference type="Pfam" id="PF00428">
    <property type="entry name" value="Ribosomal_60s"/>
    <property type="match status" value="2"/>
</dbReference>
<accession>A0A8C6CTQ0</accession>
<dbReference type="AlphaFoldDB" id="A0A8C6CTQ0"/>
<comment type="function">
    <text evidence="1">Plays an important role in the elongation step of protein synthesis.</text>
</comment>
<name>A0A8C6CTQ0_MOSMO</name>
<dbReference type="InterPro" id="IPR044076">
    <property type="entry name" value="Ribosomal_P2"/>
</dbReference>
<comment type="similarity">
    <text evidence="2">Belongs to the eukaryotic ribosomal protein P1/P2 family.</text>
</comment>
<feature type="compositionally biased region" description="Basic and acidic residues" evidence="7">
    <location>
        <begin position="130"/>
        <end position="140"/>
    </location>
</feature>
<keyword evidence="9" id="KW-1185">Reference proteome</keyword>
<organism evidence="8 9">
    <name type="scientific">Moschus moschiferus</name>
    <name type="common">Siberian musk deer</name>
    <name type="synonym">Moschus sibiricus</name>
    <dbReference type="NCBI Taxonomy" id="68415"/>
    <lineage>
        <taxon>Eukaryota</taxon>
        <taxon>Metazoa</taxon>
        <taxon>Chordata</taxon>
        <taxon>Craniata</taxon>
        <taxon>Vertebrata</taxon>
        <taxon>Euteleostomi</taxon>
        <taxon>Mammalia</taxon>
        <taxon>Eutheria</taxon>
        <taxon>Laurasiatheria</taxon>
        <taxon>Artiodactyla</taxon>
        <taxon>Ruminantia</taxon>
        <taxon>Pecora</taxon>
        <taxon>Moschidae</taxon>
        <taxon>Moschus</taxon>
    </lineage>
</organism>
<dbReference type="GO" id="GO:0003735">
    <property type="term" value="F:structural constituent of ribosome"/>
    <property type="evidence" value="ECO:0007669"/>
    <property type="project" value="InterPro"/>
</dbReference>